<evidence type="ECO:0000259" key="4">
    <source>
        <dbReference type="PROSITE" id="PS50932"/>
    </source>
</evidence>
<gene>
    <name evidence="5" type="ORF">QEG54_005159</name>
</gene>
<dbReference type="RefSeq" id="WP_072065426.1">
    <property type="nucleotide sequence ID" value="NZ_CACVCI010000001.1"/>
</dbReference>
<dbReference type="Pfam" id="PF13377">
    <property type="entry name" value="Peripla_BP_3"/>
    <property type="match status" value="1"/>
</dbReference>
<evidence type="ECO:0000313" key="5">
    <source>
        <dbReference type="EMBL" id="EML1474326.1"/>
    </source>
</evidence>
<dbReference type="AlphaFoldDB" id="A0AAI9DRE1"/>
<dbReference type="PANTHER" id="PTHR30146">
    <property type="entry name" value="LACI-RELATED TRANSCRIPTIONAL REPRESSOR"/>
    <property type="match status" value="1"/>
</dbReference>
<reference evidence="5" key="1">
    <citation type="submission" date="2024-02" db="EMBL/GenBank/DDBJ databases">
        <authorList>
            <consortium name="Clinical and Environmental Microbiology Branch: Whole genome sequencing antimicrobial resistance pathogens in the healthcare setting"/>
        </authorList>
    </citation>
    <scope>NUCLEOTIDE SEQUENCE</scope>
    <source>
        <strain evidence="5">2021DK-00143</strain>
    </source>
</reference>
<dbReference type="EMBL" id="ABLOKC030000047">
    <property type="protein sequence ID" value="EML1474326.1"/>
    <property type="molecule type" value="Genomic_DNA"/>
</dbReference>
<feature type="domain" description="HTH lacI-type" evidence="4">
    <location>
        <begin position="9"/>
        <end position="44"/>
    </location>
</feature>
<accession>A0AAI9DRE1</accession>
<proteinExistence type="predicted"/>
<dbReference type="SUPFAM" id="SSF47413">
    <property type="entry name" value="lambda repressor-like DNA-binding domains"/>
    <property type="match status" value="1"/>
</dbReference>
<dbReference type="Gene3D" id="3.40.50.2300">
    <property type="match status" value="2"/>
</dbReference>
<dbReference type="PROSITE" id="PS50932">
    <property type="entry name" value="HTH_LACI_2"/>
    <property type="match status" value="1"/>
</dbReference>
<dbReference type="Gene3D" id="1.10.260.40">
    <property type="entry name" value="lambda repressor-like DNA-binding domains"/>
    <property type="match status" value="1"/>
</dbReference>
<dbReference type="GO" id="GO:0003700">
    <property type="term" value="F:DNA-binding transcription factor activity"/>
    <property type="evidence" value="ECO:0007669"/>
    <property type="project" value="TreeGrafter"/>
</dbReference>
<evidence type="ECO:0000256" key="3">
    <source>
        <dbReference type="ARBA" id="ARBA00023163"/>
    </source>
</evidence>
<sequence>MGKLSRLSAATGLSVSTISRVLNRSANVSAEKREAVLAAAKALGIMGGVKAYHNLIVVVSDGRNDPFHHEVIEGINSLCSEFGYSLVEFKLNANNFIREKIEPIASAIIFIGERSCNGSVKELGVPYIFIGDSIMDATVPSIKIDNLQAAHTATKYLCERGHRRIGQILGDKSLKLVELRNMGYKSALRQAGVTVDMSWNYYGDFSFRAGEKAMDYFMRLPERPTAIFSHCDRMAIGAMKRANEMGLSVPDDISLIGFQNIEIAEYMALTTVSQNLRQIGRSACMAIHEKITKNKDIASVLYFPDVFERGTVRRI</sequence>
<evidence type="ECO:0000256" key="2">
    <source>
        <dbReference type="ARBA" id="ARBA00023125"/>
    </source>
</evidence>
<dbReference type="InterPro" id="IPR000843">
    <property type="entry name" value="HTH_LacI"/>
</dbReference>
<dbReference type="CDD" id="cd06267">
    <property type="entry name" value="PBP1_LacI_sugar_binding-like"/>
    <property type="match status" value="1"/>
</dbReference>
<dbReference type="InterPro" id="IPR010982">
    <property type="entry name" value="Lambda_DNA-bd_dom_sf"/>
</dbReference>
<dbReference type="InterPro" id="IPR028082">
    <property type="entry name" value="Peripla_BP_I"/>
</dbReference>
<keyword evidence="1" id="KW-0805">Transcription regulation</keyword>
<organism evidence="5">
    <name type="scientific">Pluralibacter gergoviae</name>
    <name type="common">Enterobacter gergoviae</name>
    <dbReference type="NCBI Taxonomy" id="61647"/>
    <lineage>
        <taxon>Bacteria</taxon>
        <taxon>Pseudomonadati</taxon>
        <taxon>Pseudomonadota</taxon>
        <taxon>Gammaproteobacteria</taxon>
        <taxon>Enterobacterales</taxon>
        <taxon>Enterobacteriaceae</taxon>
        <taxon>Pluralibacter</taxon>
    </lineage>
</organism>
<dbReference type="GO" id="GO:0000976">
    <property type="term" value="F:transcription cis-regulatory region binding"/>
    <property type="evidence" value="ECO:0007669"/>
    <property type="project" value="TreeGrafter"/>
</dbReference>
<comment type="caution">
    <text evidence="5">The sequence shown here is derived from an EMBL/GenBank/DDBJ whole genome shotgun (WGS) entry which is preliminary data.</text>
</comment>
<dbReference type="InterPro" id="IPR046335">
    <property type="entry name" value="LacI/GalR-like_sensor"/>
</dbReference>
<dbReference type="SMART" id="SM00354">
    <property type="entry name" value="HTH_LACI"/>
    <property type="match status" value="1"/>
</dbReference>
<dbReference type="Pfam" id="PF00356">
    <property type="entry name" value="LacI"/>
    <property type="match status" value="1"/>
</dbReference>
<name>A0AAI9DRE1_PLUGE</name>
<dbReference type="SUPFAM" id="SSF53822">
    <property type="entry name" value="Periplasmic binding protein-like I"/>
    <property type="match status" value="1"/>
</dbReference>
<keyword evidence="2 5" id="KW-0238">DNA-binding</keyword>
<protein>
    <submittedName>
        <fullName evidence="5">LacI family DNA-binding transcriptional regulator</fullName>
    </submittedName>
</protein>
<evidence type="ECO:0000256" key="1">
    <source>
        <dbReference type="ARBA" id="ARBA00023015"/>
    </source>
</evidence>
<keyword evidence="3" id="KW-0804">Transcription</keyword>
<dbReference type="PANTHER" id="PTHR30146:SF109">
    <property type="entry name" value="HTH-TYPE TRANSCRIPTIONAL REGULATOR GALS"/>
    <property type="match status" value="1"/>
</dbReference>